<sequence length="85" mass="9625">MPFMSVFAVCRTYPLHFWQKILGVIIACERHGSLCRWNDAAASFVSACIGIVAKNRIWLKDLGNNINRNAGSQMLQRLTRSVDRS</sequence>
<keyword evidence="2" id="KW-1185">Reference proteome</keyword>
<proteinExistence type="predicted"/>
<dbReference type="Proteomes" id="UP001164539">
    <property type="component" value="Chromosome 8"/>
</dbReference>
<reference evidence="1 2" key="1">
    <citation type="journal article" date="2023" name="Science">
        <title>Complex scaffold remodeling in plant triterpene biosynthesis.</title>
        <authorList>
            <person name="De La Pena R."/>
            <person name="Hodgson H."/>
            <person name="Liu J.C."/>
            <person name="Stephenson M.J."/>
            <person name="Martin A.C."/>
            <person name="Owen C."/>
            <person name="Harkess A."/>
            <person name="Leebens-Mack J."/>
            <person name="Jimenez L.E."/>
            <person name="Osbourn A."/>
            <person name="Sattely E.S."/>
        </authorList>
    </citation>
    <scope>NUCLEOTIDE SEQUENCE [LARGE SCALE GENOMIC DNA]</scope>
    <source>
        <strain evidence="2">cv. JPN11</strain>
        <tissue evidence="1">Leaf</tissue>
    </source>
</reference>
<evidence type="ECO:0000313" key="2">
    <source>
        <dbReference type="Proteomes" id="UP001164539"/>
    </source>
</evidence>
<gene>
    <name evidence="1" type="ORF">OWV82_015221</name>
</gene>
<accession>A0ACC1XNP0</accession>
<protein>
    <submittedName>
        <fullName evidence="1">Uncharacterized protein</fullName>
    </submittedName>
</protein>
<dbReference type="EMBL" id="CM051401">
    <property type="protein sequence ID" value="KAJ4713077.1"/>
    <property type="molecule type" value="Genomic_DNA"/>
</dbReference>
<name>A0ACC1XNP0_MELAZ</name>
<evidence type="ECO:0000313" key="1">
    <source>
        <dbReference type="EMBL" id="KAJ4713077.1"/>
    </source>
</evidence>
<organism evidence="1 2">
    <name type="scientific">Melia azedarach</name>
    <name type="common">Chinaberry tree</name>
    <dbReference type="NCBI Taxonomy" id="155640"/>
    <lineage>
        <taxon>Eukaryota</taxon>
        <taxon>Viridiplantae</taxon>
        <taxon>Streptophyta</taxon>
        <taxon>Embryophyta</taxon>
        <taxon>Tracheophyta</taxon>
        <taxon>Spermatophyta</taxon>
        <taxon>Magnoliopsida</taxon>
        <taxon>eudicotyledons</taxon>
        <taxon>Gunneridae</taxon>
        <taxon>Pentapetalae</taxon>
        <taxon>rosids</taxon>
        <taxon>malvids</taxon>
        <taxon>Sapindales</taxon>
        <taxon>Meliaceae</taxon>
        <taxon>Melia</taxon>
    </lineage>
</organism>
<comment type="caution">
    <text evidence="1">The sequence shown here is derived from an EMBL/GenBank/DDBJ whole genome shotgun (WGS) entry which is preliminary data.</text>
</comment>